<evidence type="ECO:0000313" key="1">
    <source>
        <dbReference type="EMBL" id="RKF74183.1"/>
    </source>
</evidence>
<dbReference type="Proteomes" id="UP000283383">
    <property type="component" value="Unassembled WGS sequence"/>
</dbReference>
<sequence length="118" mass="13476">MAPITLPTLIQPVNLMQLYQKATIAADIQDAMSLGQFLNQPERVIEDTENEQAENLLLQEILEEHLQTEPPEYEDDVENLTVEPNYSVHNAEHTLRVQPSFKEKQSTDLKIYLKTGSV</sequence>
<dbReference type="AlphaFoldDB" id="A0A420II46"/>
<name>A0A420II46_9PEZI</name>
<protein>
    <submittedName>
        <fullName evidence="1">Uncharacterized protein</fullName>
    </submittedName>
</protein>
<proteinExistence type="predicted"/>
<organism evidence="1 2">
    <name type="scientific">Golovinomyces cichoracearum</name>
    <dbReference type="NCBI Taxonomy" id="62708"/>
    <lineage>
        <taxon>Eukaryota</taxon>
        <taxon>Fungi</taxon>
        <taxon>Dikarya</taxon>
        <taxon>Ascomycota</taxon>
        <taxon>Pezizomycotina</taxon>
        <taxon>Leotiomycetes</taxon>
        <taxon>Erysiphales</taxon>
        <taxon>Erysiphaceae</taxon>
        <taxon>Golovinomyces</taxon>
    </lineage>
</organism>
<accession>A0A420II46</accession>
<keyword evidence="2" id="KW-1185">Reference proteome</keyword>
<dbReference type="EMBL" id="MCBQ01009074">
    <property type="protein sequence ID" value="RKF74183.1"/>
    <property type="molecule type" value="Genomic_DNA"/>
</dbReference>
<gene>
    <name evidence="1" type="ORF">GcM3_090030</name>
</gene>
<comment type="caution">
    <text evidence="1">The sequence shown here is derived from an EMBL/GenBank/DDBJ whole genome shotgun (WGS) entry which is preliminary data.</text>
</comment>
<reference evidence="1 2" key="1">
    <citation type="journal article" date="2018" name="BMC Genomics">
        <title>Comparative genome analyses reveal sequence features reflecting distinct modes of host-adaptation between dicot and monocot powdery mildew.</title>
        <authorList>
            <person name="Wu Y."/>
            <person name="Ma X."/>
            <person name="Pan Z."/>
            <person name="Kale S.D."/>
            <person name="Song Y."/>
            <person name="King H."/>
            <person name="Zhang Q."/>
            <person name="Presley C."/>
            <person name="Deng X."/>
            <person name="Wei C.I."/>
            <person name="Xiao S."/>
        </authorList>
    </citation>
    <scope>NUCLEOTIDE SEQUENCE [LARGE SCALE GENOMIC DNA]</scope>
    <source>
        <strain evidence="1">UMSG3</strain>
    </source>
</reference>
<evidence type="ECO:0000313" key="2">
    <source>
        <dbReference type="Proteomes" id="UP000283383"/>
    </source>
</evidence>